<dbReference type="EMBL" id="MPNX01000001">
    <property type="protein sequence ID" value="OOY36124.1"/>
    <property type="molecule type" value="Genomic_DNA"/>
</dbReference>
<dbReference type="SUPFAM" id="SSF54427">
    <property type="entry name" value="NTF2-like"/>
    <property type="match status" value="1"/>
</dbReference>
<dbReference type="Proteomes" id="UP000030856">
    <property type="component" value="Unassembled WGS sequence"/>
</dbReference>
<keyword evidence="4" id="KW-1185">Reference proteome</keyword>
<evidence type="ECO:0000259" key="1">
    <source>
        <dbReference type="Pfam" id="PF12680"/>
    </source>
</evidence>
<accession>A0A0B0H631</accession>
<evidence type="ECO:0000313" key="4">
    <source>
        <dbReference type="Proteomes" id="UP000030856"/>
    </source>
</evidence>
<dbReference type="Gene3D" id="3.10.450.50">
    <property type="match status" value="1"/>
</dbReference>
<dbReference type="InterPro" id="IPR037401">
    <property type="entry name" value="SnoaL-like"/>
</dbReference>
<sequence>MLSRSQIIELFASIDEKNREKFVMFLTRNCSFRFGNLPVVHGVNAISEFVGGFFDSIASLNHELSEIWPVPGGTVCHGTVSYVRHDKSVLSVPFSTVFKVDGDKISEYLIFADTSELYS</sequence>
<name>A0A0B0H631_SOVGS</name>
<dbReference type="EMBL" id="JRAA01000003">
    <property type="protein sequence ID" value="KHF24127.1"/>
    <property type="molecule type" value="Genomic_DNA"/>
</dbReference>
<dbReference type="AlphaFoldDB" id="A0A0B0H631"/>
<evidence type="ECO:0000313" key="5">
    <source>
        <dbReference type="Proteomes" id="UP000190962"/>
    </source>
</evidence>
<dbReference type="GeneID" id="86990559"/>
<evidence type="ECO:0000313" key="3">
    <source>
        <dbReference type="EMBL" id="OOY36124.1"/>
    </source>
</evidence>
<reference evidence="3 5" key="2">
    <citation type="submission" date="2016-11" db="EMBL/GenBank/DDBJ databases">
        <title>Mixed transmission modes and dynamic genome evolution in an obligate animal-bacterial symbiosis.</title>
        <authorList>
            <person name="Russell S.L."/>
            <person name="Corbett-Detig R.B."/>
            <person name="Cavanaugh C.M."/>
        </authorList>
    </citation>
    <scope>NUCLEOTIDE SEQUENCE [LARGE SCALE GENOMIC DNA]</scope>
    <source>
        <strain evidence="3">MA-KB16</strain>
    </source>
</reference>
<comment type="caution">
    <text evidence="2">The sequence shown here is derived from an EMBL/GenBank/DDBJ whole genome shotgun (WGS) entry which is preliminary data.</text>
</comment>
<feature type="domain" description="SnoaL-like" evidence="1">
    <location>
        <begin position="9"/>
        <end position="108"/>
    </location>
</feature>
<dbReference type="Proteomes" id="UP000190962">
    <property type="component" value="Unassembled WGS sequence"/>
</dbReference>
<gene>
    <name evidence="3" type="ORF">BOV88_00540</name>
    <name evidence="2" type="ORF">JV46_29160</name>
</gene>
<proteinExistence type="predicted"/>
<organism evidence="2 4">
    <name type="scientific">Solemya velum gill symbiont</name>
    <dbReference type="NCBI Taxonomy" id="2340"/>
    <lineage>
        <taxon>Bacteria</taxon>
        <taxon>Pseudomonadati</taxon>
        <taxon>Pseudomonadota</taxon>
        <taxon>Gammaproteobacteria</taxon>
        <taxon>sulfur-oxidizing symbionts</taxon>
    </lineage>
</organism>
<evidence type="ECO:0000313" key="2">
    <source>
        <dbReference type="EMBL" id="KHF24127.1"/>
    </source>
</evidence>
<dbReference type="OrthoDB" id="8759424at2"/>
<dbReference type="RefSeq" id="WP_052132283.1">
    <property type="nucleotide sequence ID" value="NZ_JRAA01000003.1"/>
</dbReference>
<protein>
    <recommendedName>
        <fullName evidence="1">SnoaL-like domain-containing protein</fullName>
    </recommendedName>
</protein>
<dbReference type="InterPro" id="IPR032710">
    <property type="entry name" value="NTF2-like_dom_sf"/>
</dbReference>
<dbReference type="Pfam" id="PF12680">
    <property type="entry name" value="SnoaL_2"/>
    <property type="match status" value="1"/>
</dbReference>
<dbReference type="eggNOG" id="COG3631">
    <property type="taxonomic scope" value="Bacteria"/>
</dbReference>
<reference evidence="2 4" key="1">
    <citation type="journal article" date="2014" name="BMC Genomics">
        <title>The genome of the intracellular bacterium of the coastal bivalve, Solemya velum: a blueprint for thriving in and out of symbiosis.</title>
        <authorList>
            <person name="Dmytrenko O."/>
            <person name="Russell S.L."/>
            <person name="Loo W.T."/>
            <person name="Fontanez K.M."/>
            <person name="Liao L."/>
            <person name="Roeselers G."/>
            <person name="Sharma R."/>
            <person name="Stewart F.J."/>
            <person name="Newton I.L."/>
            <person name="Woyke T."/>
            <person name="Wu D."/>
            <person name="Lang J.M."/>
            <person name="Eisen J.A."/>
            <person name="Cavanaugh C.M."/>
        </authorList>
    </citation>
    <scope>NUCLEOTIDE SEQUENCE [LARGE SCALE GENOMIC DNA]</scope>
    <source>
        <strain evidence="2 4">WH</strain>
    </source>
</reference>
<dbReference type="STRING" id="2340.JV46_29160"/>